<accession>A0A938WW04</accession>
<reference evidence="12" key="1">
    <citation type="submission" date="2020-08" db="EMBL/GenBank/DDBJ databases">
        <authorList>
            <person name="Cejkova D."/>
            <person name="Kubasova T."/>
            <person name="Jahodarova E."/>
            <person name="Rychlik I."/>
        </authorList>
    </citation>
    <scope>NUCLEOTIDE SEQUENCE</scope>
    <source>
        <strain evidence="12">An824</strain>
    </source>
</reference>
<dbReference type="Proteomes" id="UP000706891">
    <property type="component" value="Unassembled WGS sequence"/>
</dbReference>
<evidence type="ECO:0000256" key="3">
    <source>
        <dbReference type="ARBA" id="ARBA00022448"/>
    </source>
</evidence>
<proteinExistence type="inferred from homology"/>
<dbReference type="GO" id="GO:0055085">
    <property type="term" value="P:transmembrane transport"/>
    <property type="evidence" value="ECO:0007669"/>
    <property type="project" value="InterPro"/>
</dbReference>
<dbReference type="EMBL" id="JACJJG010000053">
    <property type="protein sequence ID" value="MBM6674104.1"/>
    <property type="molecule type" value="Genomic_DNA"/>
</dbReference>
<evidence type="ECO:0000313" key="13">
    <source>
        <dbReference type="Proteomes" id="UP000706891"/>
    </source>
</evidence>
<evidence type="ECO:0000256" key="8">
    <source>
        <dbReference type="ARBA" id="ARBA00022989"/>
    </source>
</evidence>
<dbReference type="PROSITE" id="PS52015">
    <property type="entry name" value="TONB_CTD"/>
    <property type="match status" value="1"/>
</dbReference>
<evidence type="ECO:0000256" key="2">
    <source>
        <dbReference type="ARBA" id="ARBA00006555"/>
    </source>
</evidence>
<feature type="domain" description="TonB C-terminal" evidence="11">
    <location>
        <begin position="153"/>
        <end position="242"/>
    </location>
</feature>
<feature type="transmembrane region" description="Helical" evidence="10">
    <location>
        <begin position="16"/>
        <end position="36"/>
    </location>
</feature>
<evidence type="ECO:0000256" key="4">
    <source>
        <dbReference type="ARBA" id="ARBA00022475"/>
    </source>
</evidence>
<evidence type="ECO:0000256" key="5">
    <source>
        <dbReference type="ARBA" id="ARBA00022519"/>
    </source>
</evidence>
<evidence type="ECO:0000256" key="7">
    <source>
        <dbReference type="ARBA" id="ARBA00022927"/>
    </source>
</evidence>
<keyword evidence="4" id="KW-1003">Cell membrane</keyword>
<dbReference type="GO" id="GO:0031992">
    <property type="term" value="F:energy transducer activity"/>
    <property type="evidence" value="ECO:0007669"/>
    <property type="project" value="InterPro"/>
</dbReference>
<keyword evidence="8 10" id="KW-1133">Transmembrane helix</keyword>
<dbReference type="SUPFAM" id="SSF74653">
    <property type="entry name" value="TolA/TonB C-terminal domain"/>
    <property type="match status" value="1"/>
</dbReference>
<dbReference type="GO" id="GO:0015031">
    <property type="term" value="P:protein transport"/>
    <property type="evidence" value="ECO:0007669"/>
    <property type="project" value="UniProtKB-KW"/>
</dbReference>
<dbReference type="PANTHER" id="PTHR33446">
    <property type="entry name" value="PROTEIN TONB-RELATED"/>
    <property type="match status" value="1"/>
</dbReference>
<dbReference type="InterPro" id="IPR003538">
    <property type="entry name" value="TonB"/>
</dbReference>
<sequence>MDVRKSYKADLENQRSFSFLLGLVVVLALFVVALEFTTRAGLPEASDDVLDDISQDVEMMPVVSHDAIAAVSAGRKVSGQTDKITVVDKAAPTLADNSREGKDDVLSRLSGMGIGGVTAIQDTPIPAMQANPVDMRDKPLDFQVVERLPEYPGGMSAFVQWLTKNLRYPITAQRRKVQGTVLVAFIINKDGSITDLKVIKSASAELDREALRVLRMMPKWKPGEDHGKPCRTYFSIPVVFKL</sequence>
<dbReference type="GO" id="GO:0015891">
    <property type="term" value="P:siderophore transport"/>
    <property type="evidence" value="ECO:0007669"/>
    <property type="project" value="InterPro"/>
</dbReference>
<keyword evidence="9 10" id="KW-0472">Membrane</keyword>
<dbReference type="InterPro" id="IPR051045">
    <property type="entry name" value="TonB-dependent_transducer"/>
</dbReference>
<comment type="subcellular location">
    <subcellularLocation>
        <location evidence="1">Cell inner membrane</location>
        <topology evidence="1">Single-pass membrane protein</topology>
        <orientation evidence="1">Periplasmic side</orientation>
    </subcellularLocation>
</comment>
<dbReference type="NCBIfam" id="TIGR01352">
    <property type="entry name" value="tonB_Cterm"/>
    <property type="match status" value="1"/>
</dbReference>
<evidence type="ECO:0000256" key="1">
    <source>
        <dbReference type="ARBA" id="ARBA00004383"/>
    </source>
</evidence>
<reference evidence="12" key="2">
    <citation type="journal article" date="2021" name="Sci. Rep.">
        <title>The distribution of antibiotic resistance genes in chicken gut microbiota commensals.</title>
        <authorList>
            <person name="Juricova H."/>
            <person name="Matiasovicova J."/>
            <person name="Kubasova T."/>
            <person name="Cejkova D."/>
            <person name="Rychlik I."/>
        </authorList>
    </citation>
    <scope>NUCLEOTIDE SEQUENCE</scope>
    <source>
        <strain evidence="12">An824</strain>
    </source>
</reference>
<dbReference type="PANTHER" id="PTHR33446:SF2">
    <property type="entry name" value="PROTEIN TONB"/>
    <property type="match status" value="1"/>
</dbReference>
<keyword evidence="13" id="KW-1185">Reference proteome</keyword>
<dbReference type="PRINTS" id="PR01374">
    <property type="entry name" value="TONBPROTEIN"/>
</dbReference>
<keyword evidence="6 10" id="KW-0812">Transmembrane</keyword>
<evidence type="ECO:0000256" key="10">
    <source>
        <dbReference type="SAM" id="Phobius"/>
    </source>
</evidence>
<dbReference type="InterPro" id="IPR037682">
    <property type="entry name" value="TonB_C"/>
</dbReference>
<dbReference type="Pfam" id="PF03544">
    <property type="entry name" value="TonB_C"/>
    <property type="match status" value="1"/>
</dbReference>
<name>A0A938WW04_9BACT</name>
<dbReference type="FunFam" id="3.30.1150.10:FF:000002">
    <property type="entry name" value="Energy transducer TonB"/>
    <property type="match status" value="1"/>
</dbReference>
<dbReference type="InterPro" id="IPR006260">
    <property type="entry name" value="TonB/TolA_C"/>
</dbReference>
<keyword evidence="3" id="KW-0813">Transport</keyword>
<evidence type="ECO:0000259" key="11">
    <source>
        <dbReference type="PROSITE" id="PS52015"/>
    </source>
</evidence>
<comment type="caution">
    <text evidence="12">The sequence shown here is derived from an EMBL/GenBank/DDBJ whole genome shotgun (WGS) entry which is preliminary data.</text>
</comment>
<dbReference type="AlphaFoldDB" id="A0A938WW04"/>
<keyword evidence="7" id="KW-0653">Protein transport</keyword>
<evidence type="ECO:0000256" key="6">
    <source>
        <dbReference type="ARBA" id="ARBA00022692"/>
    </source>
</evidence>
<gene>
    <name evidence="12" type="ORF">H6A34_09470</name>
</gene>
<dbReference type="GO" id="GO:0098797">
    <property type="term" value="C:plasma membrane protein complex"/>
    <property type="evidence" value="ECO:0007669"/>
    <property type="project" value="TreeGrafter"/>
</dbReference>
<organism evidence="12 13">
    <name type="scientific">Marseilla massiliensis</name>
    <dbReference type="NCBI Taxonomy" id="1841864"/>
    <lineage>
        <taxon>Bacteria</taxon>
        <taxon>Pseudomonadati</taxon>
        <taxon>Bacteroidota</taxon>
        <taxon>Bacteroidia</taxon>
        <taxon>Bacteroidales</taxon>
        <taxon>Prevotellaceae</taxon>
        <taxon>Marseilla</taxon>
    </lineage>
</organism>
<dbReference type="RefSeq" id="WP_205105167.1">
    <property type="nucleotide sequence ID" value="NZ_JACJJG010000053.1"/>
</dbReference>
<evidence type="ECO:0000256" key="9">
    <source>
        <dbReference type="ARBA" id="ARBA00023136"/>
    </source>
</evidence>
<comment type="similarity">
    <text evidence="2">Belongs to the TonB family.</text>
</comment>
<dbReference type="GO" id="GO:0030288">
    <property type="term" value="C:outer membrane-bounded periplasmic space"/>
    <property type="evidence" value="ECO:0007669"/>
    <property type="project" value="InterPro"/>
</dbReference>
<evidence type="ECO:0000313" key="12">
    <source>
        <dbReference type="EMBL" id="MBM6674104.1"/>
    </source>
</evidence>
<keyword evidence="5" id="KW-0997">Cell inner membrane</keyword>
<protein>
    <submittedName>
        <fullName evidence="12">Energy transducer TonB</fullName>
    </submittedName>
</protein>
<dbReference type="Gene3D" id="3.30.1150.10">
    <property type="match status" value="1"/>
</dbReference>